<gene>
    <name evidence="2" type="ordered locus">Sare_2988</name>
</gene>
<organism evidence="2">
    <name type="scientific">Salinispora arenicola (strain CNS-205)</name>
    <dbReference type="NCBI Taxonomy" id="391037"/>
    <lineage>
        <taxon>Bacteria</taxon>
        <taxon>Bacillati</taxon>
        <taxon>Actinomycetota</taxon>
        <taxon>Actinomycetes</taxon>
        <taxon>Micromonosporales</taxon>
        <taxon>Micromonosporaceae</taxon>
        <taxon>Salinispora</taxon>
    </lineage>
</organism>
<feature type="compositionally biased region" description="Polar residues" evidence="1">
    <location>
        <begin position="25"/>
        <end position="36"/>
    </location>
</feature>
<dbReference type="EMBL" id="CP000850">
    <property type="protein sequence ID" value="ABV98812.1"/>
    <property type="molecule type" value="Genomic_DNA"/>
</dbReference>
<dbReference type="HOGENOM" id="CLU_2234641_0_0_11"/>
<reference evidence="2" key="1">
    <citation type="submission" date="2007-10" db="EMBL/GenBank/DDBJ databases">
        <title>Complete sequence of Salinispora arenicola CNS-205.</title>
        <authorList>
            <consortium name="US DOE Joint Genome Institute"/>
            <person name="Copeland A."/>
            <person name="Lucas S."/>
            <person name="Lapidus A."/>
            <person name="Barry K."/>
            <person name="Glavina del Rio T."/>
            <person name="Dalin E."/>
            <person name="Tice H."/>
            <person name="Pitluck S."/>
            <person name="Foster B."/>
            <person name="Schmutz J."/>
            <person name="Larimer F."/>
            <person name="Land M."/>
            <person name="Hauser L."/>
            <person name="Kyrpides N."/>
            <person name="Ivanova N."/>
            <person name="Jensen P.R."/>
            <person name="Moore B.S."/>
            <person name="Penn K."/>
            <person name="Jenkins C."/>
            <person name="Udwary D."/>
            <person name="Xiang L."/>
            <person name="Gontang E."/>
            <person name="Richardson P."/>
        </authorList>
    </citation>
    <scope>NUCLEOTIDE SEQUENCE [LARGE SCALE GENOMIC DNA]</scope>
    <source>
        <strain evidence="2">CNS-205</strain>
    </source>
</reference>
<dbReference type="KEGG" id="saq:Sare_2988"/>
<proteinExistence type="predicted"/>
<evidence type="ECO:0000313" key="2">
    <source>
        <dbReference type="EMBL" id="ABV98812.1"/>
    </source>
</evidence>
<feature type="region of interest" description="Disordered" evidence="1">
    <location>
        <begin position="64"/>
        <end position="105"/>
    </location>
</feature>
<evidence type="ECO:0000256" key="1">
    <source>
        <dbReference type="SAM" id="MobiDB-lite"/>
    </source>
</evidence>
<protein>
    <submittedName>
        <fullName evidence="2">Uncharacterized protein</fullName>
    </submittedName>
</protein>
<feature type="compositionally biased region" description="Basic and acidic residues" evidence="1">
    <location>
        <begin position="1"/>
        <end position="21"/>
    </location>
</feature>
<sequence length="105" mass="11680">MAKLARNEIDGPRLVPDKTLPDTRVPTTLDSAPSTDNQDELKRVRQARRQFQTNGPIVSWLLPINDRTESDPTAARHSATRGPSLDQARRGRHRALGHPGRRGAN</sequence>
<accession>A8M7D9</accession>
<feature type="region of interest" description="Disordered" evidence="1">
    <location>
        <begin position="1"/>
        <end position="42"/>
    </location>
</feature>
<name>A8M7D9_SALAI</name>
<dbReference type="AlphaFoldDB" id="A8M7D9"/>
<feature type="compositionally biased region" description="Basic residues" evidence="1">
    <location>
        <begin position="90"/>
        <end position="105"/>
    </location>
</feature>